<keyword evidence="5" id="KW-1185">Reference proteome</keyword>
<dbReference type="InterPro" id="IPR001680">
    <property type="entry name" value="WD40_rpt"/>
</dbReference>
<dbReference type="OrthoDB" id="538223at2759"/>
<sequence length="396" mass="43973">MSLNDQGCLLKTKPSEEENMWDSERLSQIPFRVLQAHSGAVTSCHFLFEDTRILTSSHDGTTKLWDFITSSPICEYTDDHSGPISECNPTRDNKRMVTSSYDKTVKLWDLETGKVLWSVSVDGLVTSCNVSGDAKHVVCGVDMDNGICIIDCATASKVMYIKDHHTSTVTRCCFDPESQRICSVSSDTSVKLWDVTARRTTIQIKGAHNNVISDCCFSFNGRSLCTASWDKGLKIWDVNTGDFRHRGADHLFSAHTGSVSSCVFSQDASVLLSGGYDRTIVLWDVQSKYKKLVLKGHADWVLDVALSASKKWILSSAKDSTVRLWNLENYEEIPAVIENKKAIGSRLSKCEECEKPFPVAHWDNANVIAKCFFCRLPTPSNTMPSLPAVPQTSSCN</sequence>
<keyword evidence="1 3" id="KW-0853">WD repeat</keyword>
<dbReference type="AlphaFoldDB" id="A0A8J6ETJ8"/>
<dbReference type="SUPFAM" id="SSF50978">
    <property type="entry name" value="WD40 repeat-like"/>
    <property type="match status" value="1"/>
</dbReference>
<reference evidence="4" key="1">
    <citation type="thesis" date="2020" institute="ProQuest LLC" country="789 East Eisenhower Parkway, Ann Arbor, MI, USA">
        <title>Comparative Genomics and Chromosome Evolution.</title>
        <authorList>
            <person name="Mudd A.B."/>
        </authorList>
    </citation>
    <scope>NUCLEOTIDE SEQUENCE</scope>
    <source>
        <strain evidence="4">HN-11 Male</strain>
        <tissue evidence="4">Kidney and liver</tissue>
    </source>
</reference>
<comment type="caution">
    <text evidence="4">The sequence shown here is derived from an EMBL/GenBank/DDBJ whole genome shotgun (WGS) entry which is preliminary data.</text>
</comment>
<protein>
    <recommendedName>
        <fullName evidence="6">WD repeat domain 88</fullName>
    </recommendedName>
</protein>
<dbReference type="InterPro" id="IPR036322">
    <property type="entry name" value="WD40_repeat_dom_sf"/>
</dbReference>
<keyword evidence="2" id="KW-0677">Repeat</keyword>
<accession>A0A8J6ETJ8</accession>
<dbReference type="PANTHER" id="PTHR45048:SF1">
    <property type="entry name" value="WD REPEAT-CONTAINING PROTEIN 88"/>
    <property type="match status" value="1"/>
</dbReference>
<feature type="repeat" description="WD" evidence="3">
    <location>
        <begin position="77"/>
        <end position="118"/>
    </location>
</feature>
<evidence type="ECO:0000313" key="5">
    <source>
        <dbReference type="Proteomes" id="UP000770717"/>
    </source>
</evidence>
<feature type="repeat" description="WD" evidence="3">
    <location>
        <begin position="252"/>
        <end position="287"/>
    </location>
</feature>
<evidence type="ECO:0000256" key="1">
    <source>
        <dbReference type="ARBA" id="ARBA00022574"/>
    </source>
</evidence>
<dbReference type="InterPro" id="IPR019775">
    <property type="entry name" value="WD40_repeat_CS"/>
</dbReference>
<feature type="repeat" description="WD" evidence="3">
    <location>
        <begin position="162"/>
        <end position="203"/>
    </location>
</feature>
<dbReference type="PRINTS" id="PR00320">
    <property type="entry name" value="GPROTEINBRPT"/>
</dbReference>
<dbReference type="EMBL" id="WNTK01000012">
    <property type="protein sequence ID" value="KAG9474898.1"/>
    <property type="molecule type" value="Genomic_DNA"/>
</dbReference>
<dbReference type="PROSITE" id="PS50294">
    <property type="entry name" value="WD_REPEATS_REGION"/>
    <property type="match status" value="6"/>
</dbReference>
<evidence type="ECO:0000313" key="4">
    <source>
        <dbReference type="EMBL" id="KAG9474898.1"/>
    </source>
</evidence>
<evidence type="ECO:0000256" key="2">
    <source>
        <dbReference type="ARBA" id="ARBA00022737"/>
    </source>
</evidence>
<proteinExistence type="predicted"/>
<dbReference type="CDD" id="cd00200">
    <property type="entry name" value="WD40"/>
    <property type="match status" value="1"/>
</dbReference>
<evidence type="ECO:0008006" key="6">
    <source>
        <dbReference type="Google" id="ProtNLM"/>
    </source>
</evidence>
<feature type="repeat" description="WD" evidence="3">
    <location>
        <begin position="205"/>
        <end position="246"/>
    </location>
</feature>
<feature type="repeat" description="WD" evidence="3">
    <location>
        <begin position="294"/>
        <end position="335"/>
    </location>
</feature>
<dbReference type="SMART" id="SM00320">
    <property type="entry name" value="WD40"/>
    <property type="match status" value="7"/>
</dbReference>
<dbReference type="Pfam" id="PF00400">
    <property type="entry name" value="WD40"/>
    <property type="match status" value="6"/>
</dbReference>
<gene>
    <name evidence="4" type="ORF">GDO78_003388</name>
</gene>
<dbReference type="PROSITE" id="PS50082">
    <property type="entry name" value="WD_REPEATS_2"/>
    <property type="match status" value="6"/>
</dbReference>
<organism evidence="4 5">
    <name type="scientific">Eleutherodactylus coqui</name>
    <name type="common">Puerto Rican coqui</name>
    <dbReference type="NCBI Taxonomy" id="57060"/>
    <lineage>
        <taxon>Eukaryota</taxon>
        <taxon>Metazoa</taxon>
        <taxon>Chordata</taxon>
        <taxon>Craniata</taxon>
        <taxon>Vertebrata</taxon>
        <taxon>Euteleostomi</taxon>
        <taxon>Amphibia</taxon>
        <taxon>Batrachia</taxon>
        <taxon>Anura</taxon>
        <taxon>Neobatrachia</taxon>
        <taxon>Hyloidea</taxon>
        <taxon>Eleutherodactylidae</taxon>
        <taxon>Eleutherodactylinae</taxon>
        <taxon>Eleutherodactylus</taxon>
        <taxon>Eleutherodactylus</taxon>
    </lineage>
</organism>
<dbReference type="InterPro" id="IPR020472">
    <property type="entry name" value="WD40_PAC1"/>
</dbReference>
<dbReference type="PROSITE" id="PS00678">
    <property type="entry name" value="WD_REPEATS_1"/>
    <property type="match status" value="5"/>
</dbReference>
<dbReference type="PANTHER" id="PTHR45048">
    <property type="match status" value="1"/>
</dbReference>
<feature type="repeat" description="WD" evidence="3">
    <location>
        <begin position="34"/>
        <end position="75"/>
    </location>
</feature>
<evidence type="ECO:0000256" key="3">
    <source>
        <dbReference type="PROSITE-ProRule" id="PRU00221"/>
    </source>
</evidence>
<dbReference type="Gene3D" id="2.130.10.10">
    <property type="entry name" value="YVTN repeat-like/Quinoprotein amine dehydrogenase"/>
    <property type="match status" value="3"/>
</dbReference>
<name>A0A8J6ETJ8_ELECQ</name>
<dbReference type="Proteomes" id="UP000770717">
    <property type="component" value="Unassembled WGS sequence"/>
</dbReference>
<dbReference type="InterPro" id="IPR015943">
    <property type="entry name" value="WD40/YVTN_repeat-like_dom_sf"/>
</dbReference>